<dbReference type="Pfam" id="PF01381">
    <property type="entry name" value="HTH_3"/>
    <property type="match status" value="1"/>
</dbReference>
<comment type="caution">
    <text evidence="3">The sequence shown here is derived from an EMBL/GenBank/DDBJ whole genome shotgun (WGS) entry which is preliminary data.</text>
</comment>
<dbReference type="SUPFAM" id="SSF48452">
    <property type="entry name" value="TPR-like"/>
    <property type="match status" value="1"/>
</dbReference>
<keyword evidence="1" id="KW-0175">Coiled coil</keyword>
<dbReference type="Proteomes" id="UP000036867">
    <property type="component" value="Unassembled WGS sequence"/>
</dbReference>
<keyword evidence="4" id="KW-1185">Reference proteome</keyword>
<feature type="coiled-coil region" evidence="1">
    <location>
        <begin position="317"/>
        <end position="344"/>
    </location>
</feature>
<accession>A0A0M0LD57</accession>
<name>A0A0M0LD57_9BACL</name>
<dbReference type="InterPro" id="IPR010982">
    <property type="entry name" value="Lambda_DNA-bd_dom_sf"/>
</dbReference>
<dbReference type="InterPro" id="IPR001387">
    <property type="entry name" value="Cro/C1-type_HTH"/>
</dbReference>
<protein>
    <recommendedName>
        <fullName evidence="2">HTH cro/C1-type domain-containing protein</fullName>
    </recommendedName>
</protein>
<dbReference type="PANTHER" id="PTHR37038">
    <property type="entry name" value="TRANSCRIPTIONAL REGULATOR-RELATED"/>
    <property type="match status" value="1"/>
</dbReference>
<dbReference type="PROSITE" id="PS50943">
    <property type="entry name" value="HTH_CROC1"/>
    <property type="match status" value="1"/>
</dbReference>
<dbReference type="Gene3D" id="1.25.40.10">
    <property type="entry name" value="Tetratricopeptide repeat domain"/>
    <property type="match status" value="2"/>
</dbReference>
<dbReference type="CDD" id="cd00093">
    <property type="entry name" value="HTH_XRE"/>
    <property type="match status" value="1"/>
</dbReference>
<evidence type="ECO:0000259" key="2">
    <source>
        <dbReference type="PROSITE" id="PS50943"/>
    </source>
</evidence>
<dbReference type="GeneID" id="301136527"/>
<dbReference type="InterPro" id="IPR053163">
    <property type="entry name" value="HTH-type_regulator_Rgg"/>
</dbReference>
<gene>
    <name evidence="3" type="ORF">AMD00_10500</name>
</gene>
<dbReference type="RefSeq" id="WP_169786348.1">
    <property type="nucleotide sequence ID" value="NZ_JBNNVA010000001.1"/>
</dbReference>
<evidence type="ECO:0000313" key="3">
    <source>
        <dbReference type="EMBL" id="KOO48842.1"/>
    </source>
</evidence>
<sequence>MKLGNRIKRIRLLKGLKQADICHGIISPTHYSNIENCRYTPSIDTLKLLAGRLEVPERYFHNIYEDTTEMQNILSTLESKIEKESVEEVRQFLDLHQVQFQYIPSVRQEYYFMLLKFLALVKMEQDNLAIELYENEISTVEIDESQLFVSTRYQYLYVTAVYHYYVGDYKISGEMFKRLLLTSEDQLLKARISYNIAMSHYHLCQFEYALSYAIEAKDLYLKLHEWMKAGDSYNLISILLIEKNEFKQAVEFINKGLNICRPEFHNLKALLHHNYAFILFQTNQLDEALSQIDFAIKYKKTVSYADKFVSKRLRLEILLKLNQLETLECEMDILENSILTNKQRAGYYFLVAKVEYEKGNFVKYEDFIQQSIEIFKEHIDLKELKQASEHYATYLAMNKKYKKAFEMQLLCTECLKKYVGEN</sequence>
<evidence type="ECO:0000256" key="1">
    <source>
        <dbReference type="SAM" id="Coils"/>
    </source>
</evidence>
<reference evidence="4" key="1">
    <citation type="submission" date="2015-08" db="EMBL/GenBank/DDBJ databases">
        <title>Fjat-10028 dsm 16317.</title>
        <authorList>
            <person name="Liu B."/>
            <person name="Wang J."/>
            <person name="Zhu Y."/>
            <person name="Liu G."/>
            <person name="Chen Q."/>
            <person name="Chen Z."/>
            <person name="Lan J."/>
            <person name="Che J."/>
            <person name="Ge C."/>
            <person name="Shi H."/>
            <person name="Pan Z."/>
            <person name="Liu X."/>
        </authorList>
    </citation>
    <scope>NUCLEOTIDE SEQUENCE [LARGE SCALE GENOMIC DNA]</scope>
    <source>
        <strain evidence="4">DSM 16317</strain>
    </source>
</reference>
<dbReference type="EMBL" id="LILB01000005">
    <property type="protein sequence ID" value="KOO48842.1"/>
    <property type="molecule type" value="Genomic_DNA"/>
</dbReference>
<dbReference type="GO" id="GO:0003677">
    <property type="term" value="F:DNA binding"/>
    <property type="evidence" value="ECO:0007669"/>
    <property type="project" value="InterPro"/>
</dbReference>
<dbReference type="STRING" id="263475.AMD00_10500"/>
<dbReference type="SMART" id="SM00530">
    <property type="entry name" value="HTH_XRE"/>
    <property type="match status" value="1"/>
</dbReference>
<feature type="domain" description="HTH cro/C1-type" evidence="2">
    <location>
        <begin position="7"/>
        <end position="60"/>
    </location>
</feature>
<dbReference type="PANTHER" id="PTHR37038:SF14">
    <property type="entry name" value="TRANSCRIPTIONAL ACTIVATOR"/>
    <property type="match status" value="1"/>
</dbReference>
<evidence type="ECO:0000313" key="4">
    <source>
        <dbReference type="Proteomes" id="UP000036867"/>
    </source>
</evidence>
<dbReference type="InterPro" id="IPR011990">
    <property type="entry name" value="TPR-like_helical_dom_sf"/>
</dbReference>
<dbReference type="AlphaFoldDB" id="A0A0M0LD57"/>
<dbReference type="SUPFAM" id="SSF47413">
    <property type="entry name" value="lambda repressor-like DNA-binding domains"/>
    <property type="match status" value="1"/>
</dbReference>
<organism evidence="3 4">
    <name type="scientific">Viridibacillus arvi</name>
    <dbReference type="NCBI Taxonomy" id="263475"/>
    <lineage>
        <taxon>Bacteria</taxon>
        <taxon>Bacillati</taxon>
        <taxon>Bacillota</taxon>
        <taxon>Bacilli</taxon>
        <taxon>Bacillales</taxon>
        <taxon>Caryophanaceae</taxon>
        <taxon>Viridibacillus</taxon>
    </lineage>
</organism>
<proteinExistence type="predicted"/>